<organism evidence="3 4">
    <name type="scientific">Zizania palustris</name>
    <name type="common">Northern wild rice</name>
    <dbReference type="NCBI Taxonomy" id="103762"/>
    <lineage>
        <taxon>Eukaryota</taxon>
        <taxon>Viridiplantae</taxon>
        <taxon>Streptophyta</taxon>
        <taxon>Embryophyta</taxon>
        <taxon>Tracheophyta</taxon>
        <taxon>Spermatophyta</taxon>
        <taxon>Magnoliopsida</taxon>
        <taxon>Liliopsida</taxon>
        <taxon>Poales</taxon>
        <taxon>Poaceae</taxon>
        <taxon>BOP clade</taxon>
        <taxon>Oryzoideae</taxon>
        <taxon>Oryzeae</taxon>
        <taxon>Zizaniinae</taxon>
        <taxon>Zizania</taxon>
    </lineage>
</organism>
<evidence type="ECO:0000313" key="3">
    <source>
        <dbReference type="EMBL" id="KAG8069350.1"/>
    </source>
</evidence>
<name>A0A8J5S5M7_ZIZPA</name>
<feature type="signal peptide" evidence="1">
    <location>
        <begin position="1"/>
        <end position="24"/>
    </location>
</feature>
<proteinExistence type="predicted"/>
<feature type="chain" id="PRO_5035192015" description="Splicing factor SF3a60 binding domain-containing protein" evidence="1">
    <location>
        <begin position="25"/>
        <end position="154"/>
    </location>
</feature>
<dbReference type="EMBL" id="JAAALK010000284">
    <property type="protein sequence ID" value="KAG8069350.1"/>
    <property type="molecule type" value="Genomic_DNA"/>
</dbReference>
<dbReference type="Proteomes" id="UP000729402">
    <property type="component" value="Unassembled WGS sequence"/>
</dbReference>
<feature type="domain" description="Splicing factor SF3a60 binding" evidence="2">
    <location>
        <begin position="69"/>
        <end position="87"/>
    </location>
</feature>
<dbReference type="OrthoDB" id="2160351at2759"/>
<sequence length="154" mass="17213">MVNSPPPLHGRWLPAAFLVPSASACLPVPATMLDLIISTSGKLVEIYEDKDIARKDEISNHLSSQVQTEIFPKFYDRLKEIRDYHRNQQLNSLERIWIGGACNGCHQHRAWVWKAQASGWEDETQSTQGGHGCCSGIGISKMFFGDVTNTMLLV</sequence>
<keyword evidence="4" id="KW-1185">Reference proteome</keyword>
<evidence type="ECO:0000259" key="2">
    <source>
        <dbReference type="Pfam" id="PF12108"/>
    </source>
</evidence>
<dbReference type="InterPro" id="IPR021966">
    <property type="entry name" value="SF3a60_bindingd"/>
</dbReference>
<reference evidence="3" key="2">
    <citation type="submission" date="2021-02" db="EMBL/GenBank/DDBJ databases">
        <authorList>
            <person name="Kimball J.A."/>
            <person name="Haas M.W."/>
            <person name="Macchietto M."/>
            <person name="Kono T."/>
            <person name="Duquette J."/>
            <person name="Shao M."/>
        </authorList>
    </citation>
    <scope>NUCLEOTIDE SEQUENCE</scope>
    <source>
        <tissue evidence="3">Fresh leaf tissue</tissue>
    </source>
</reference>
<reference evidence="3" key="1">
    <citation type="journal article" date="2021" name="bioRxiv">
        <title>Whole Genome Assembly and Annotation of Northern Wild Rice, Zizania palustris L., Supports a Whole Genome Duplication in the Zizania Genus.</title>
        <authorList>
            <person name="Haas M."/>
            <person name="Kono T."/>
            <person name="Macchietto M."/>
            <person name="Millas R."/>
            <person name="McGilp L."/>
            <person name="Shao M."/>
            <person name="Duquette J."/>
            <person name="Hirsch C.N."/>
            <person name="Kimball J."/>
        </authorList>
    </citation>
    <scope>NUCLEOTIDE SEQUENCE</scope>
    <source>
        <tissue evidence="3">Fresh leaf tissue</tissue>
    </source>
</reference>
<comment type="caution">
    <text evidence="3">The sequence shown here is derived from an EMBL/GenBank/DDBJ whole genome shotgun (WGS) entry which is preliminary data.</text>
</comment>
<accession>A0A8J5S5M7</accession>
<dbReference type="Pfam" id="PF12108">
    <property type="entry name" value="SF3a60_bindingd"/>
    <property type="match status" value="1"/>
</dbReference>
<dbReference type="AlphaFoldDB" id="A0A8J5S5M7"/>
<protein>
    <recommendedName>
        <fullName evidence="2">Splicing factor SF3a60 binding domain-containing protein</fullName>
    </recommendedName>
</protein>
<gene>
    <name evidence="3" type="ORF">GUJ93_ZPchr0005g15767</name>
</gene>
<keyword evidence="1" id="KW-0732">Signal</keyword>
<evidence type="ECO:0000256" key="1">
    <source>
        <dbReference type="SAM" id="SignalP"/>
    </source>
</evidence>
<evidence type="ECO:0000313" key="4">
    <source>
        <dbReference type="Proteomes" id="UP000729402"/>
    </source>
</evidence>